<feature type="domain" description="Fe2OG dioxygenase" evidence="6">
    <location>
        <begin position="250"/>
        <end position="349"/>
    </location>
</feature>
<evidence type="ECO:0000256" key="5">
    <source>
        <dbReference type="RuleBase" id="RU003682"/>
    </source>
</evidence>
<dbReference type="Proteomes" id="UP000011116">
    <property type="component" value="Chromosome 2H"/>
</dbReference>
<dbReference type="InterPro" id="IPR026992">
    <property type="entry name" value="DIOX_N"/>
</dbReference>
<keyword evidence="8" id="KW-1185">Reference proteome</keyword>
<evidence type="ECO:0000259" key="6">
    <source>
        <dbReference type="PROSITE" id="PS51471"/>
    </source>
</evidence>
<keyword evidence="3 5" id="KW-0560">Oxidoreductase</keyword>
<dbReference type="FunFam" id="2.60.120.330:FF:000005">
    <property type="entry name" value="1-aminocyclopropane-1-carboxylate oxidase homolog 1"/>
    <property type="match status" value="1"/>
</dbReference>
<dbReference type="Pfam" id="PF03171">
    <property type="entry name" value="2OG-FeII_Oxy"/>
    <property type="match status" value="1"/>
</dbReference>
<dbReference type="Gene3D" id="2.60.120.330">
    <property type="entry name" value="B-lactam Antibiotic, Isopenicillin N Synthase, Chain"/>
    <property type="match status" value="1"/>
</dbReference>
<evidence type="ECO:0000313" key="7">
    <source>
        <dbReference type="EnsemblPlants" id="HORVU.MOREX.r3.2HG0099150.1"/>
    </source>
</evidence>
<dbReference type="InterPro" id="IPR027443">
    <property type="entry name" value="IPNS-like_sf"/>
</dbReference>
<organism evidence="7 8">
    <name type="scientific">Hordeum vulgare subsp. vulgare</name>
    <name type="common">Domesticated barley</name>
    <dbReference type="NCBI Taxonomy" id="112509"/>
    <lineage>
        <taxon>Eukaryota</taxon>
        <taxon>Viridiplantae</taxon>
        <taxon>Streptophyta</taxon>
        <taxon>Embryophyta</taxon>
        <taxon>Tracheophyta</taxon>
        <taxon>Spermatophyta</taxon>
        <taxon>Magnoliopsida</taxon>
        <taxon>Liliopsida</taxon>
        <taxon>Poales</taxon>
        <taxon>Poaceae</taxon>
        <taxon>BOP clade</taxon>
        <taxon>Pooideae</taxon>
        <taxon>Triticodae</taxon>
        <taxon>Triticeae</taxon>
        <taxon>Hordeinae</taxon>
        <taxon>Hordeum</taxon>
    </lineage>
</organism>
<comment type="similarity">
    <text evidence="1 5">Belongs to the iron/ascorbate-dependent oxidoreductase family.</text>
</comment>
<dbReference type="InterPro" id="IPR005123">
    <property type="entry name" value="Oxoglu/Fe-dep_dioxygenase_dom"/>
</dbReference>
<evidence type="ECO:0000256" key="2">
    <source>
        <dbReference type="ARBA" id="ARBA00022723"/>
    </source>
</evidence>
<dbReference type="Pfam" id="PF14226">
    <property type="entry name" value="DIOX_N"/>
    <property type="match status" value="1"/>
</dbReference>
<dbReference type="GO" id="GO:0046872">
    <property type="term" value="F:metal ion binding"/>
    <property type="evidence" value="ECO:0007669"/>
    <property type="project" value="UniProtKB-KW"/>
</dbReference>
<dbReference type="Gramene" id="HORVU.MOREX.r3.2HG0099150.1">
    <property type="protein sequence ID" value="HORVU.MOREX.r3.2HG0099150.1"/>
    <property type="gene ID" value="HORVU.MOREX.r3.2HG0099150"/>
</dbReference>
<dbReference type="SMR" id="A0A8I6XB98"/>
<reference evidence="7" key="3">
    <citation type="submission" date="2022-01" db="UniProtKB">
        <authorList>
            <consortium name="EnsemblPlants"/>
        </authorList>
    </citation>
    <scope>IDENTIFICATION</scope>
    <source>
        <strain evidence="7">subsp. vulgare</strain>
    </source>
</reference>
<reference evidence="7" key="2">
    <citation type="submission" date="2020-10" db="EMBL/GenBank/DDBJ databases">
        <authorList>
            <person name="Scholz U."/>
            <person name="Mascher M."/>
            <person name="Fiebig A."/>
        </authorList>
    </citation>
    <scope>NUCLEOTIDE SEQUENCE [LARGE SCALE GENOMIC DNA]</scope>
    <source>
        <strain evidence="7">cv. Morex</strain>
    </source>
</reference>
<accession>A0A8I6XB98</accession>
<gene>
    <name evidence="7" type="primary">LOC123424865</name>
</gene>
<name>A0A8I6XB98_HORVV</name>
<dbReference type="AlphaFoldDB" id="A0A8I6XB98"/>
<evidence type="ECO:0000256" key="3">
    <source>
        <dbReference type="ARBA" id="ARBA00023002"/>
    </source>
</evidence>
<keyword evidence="4 5" id="KW-0408">Iron</keyword>
<dbReference type="GO" id="GO:0051213">
    <property type="term" value="F:dioxygenase activity"/>
    <property type="evidence" value="ECO:0007669"/>
    <property type="project" value="UniProtKB-ARBA"/>
</dbReference>
<keyword evidence="2 5" id="KW-0479">Metal-binding</keyword>
<dbReference type="SUPFAM" id="SSF51197">
    <property type="entry name" value="Clavaminate synthase-like"/>
    <property type="match status" value="1"/>
</dbReference>
<dbReference type="PROSITE" id="PS51471">
    <property type="entry name" value="FE2OG_OXY"/>
    <property type="match status" value="1"/>
</dbReference>
<proteinExistence type="inferred from homology"/>
<dbReference type="InterPro" id="IPR044861">
    <property type="entry name" value="IPNS-like_FE2OG_OXY"/>
</dbReference>
<evidence type="ECO:0000313" key="8">
    <source>
        <dbReference type="Proteomes" id="UP000011116"/>
    </source>
</evidence>
<sequence length="402" mass="44289">MPITLTLTPPTIHDHVPLFEHDHVPTPPLTMSAASYESSPAAYDRTAELRALDDTYAGVRGLVASGVTHVPRIFRVPDQHHQPPQDATVPVRAGQEPAAIPIIDLRCGDHAAVVAAIRQAAAEWGFFKVIGHGVPEAAMAMAMDAVRAFHEADGGEGSDKARLYSREPARAVKYHCNFDLYQSPVANWRDTLYLRMAPTPPDAGDLPDNCRDVLFDYAHQVKNLGNTLFELLSEALGLKPSHLADIECNQGKVLLCHYYPPCPQPELAIGTSRHSDGGFLTILLQDEIGGLQIFNDDQWVDVTPTPGAFIVNIGDLLQLISNDGFRSVEHRVLAKDVAPRVSIAYFFGTHIDPTSSRIYSPIKELLSDENQPLYRETLASDYIKHYYSIGLDAKTALSHYRL</sequence>
<dbReference type="EnsemblPlants" id="HORVU.MOREX.r3.2HG0099150.1">
    <property type="protein sequence ID" value="HORVU.MOREX.r3.2HG0099150.1"/>
    <property type="gene ID" value="HORVU.MOREX.r3.2HG0099150"/>
</dbReference>
<protein>
    <recommendedName>
        <fullName evidence="6">Fe2OG dioxygenase domain-containing protein</fullName>
    </recommendedName>
</protein>
<evidence type="ECO:0000256" key="1">
    <source>
        <dbReference type="ARBA" id="ARBA00008056"/>
    </source>
</evidence>
<reference evidence="8" key="1">
    <citation type="journal article" date="2012" name="Nature">
        <title>A physical, genetic and functional sequence assembly of the barley genome.</title>
        <authorList>
            <consortium name="The International Barley Genome Sequencing Consortium"/>
            <person name="Mayer K.F."/>
            <person name="Waugh R."/>
            <person name="Brown J.W."/>
            <person name="Schulman A."/>
            <person name="Langridge P."/>
            <person name="Platzer M."/>
            <person name="Fincher G.B."/>
            <person name="Muehlbauer G.J."/>
            <person name="Sato K."/>
            <person name="Close T.J."/>
            <person name="Wise R.P."/>
            <person name="Stein N."/>
        </authorList>
    </citation>
    <scope>NUCLEOTIDE SEQUENCE [LARGE SCALE GENOMIC DNA]</scope>
    <source>
        <strain evidence="8">cv. Morex</strain>
    </source>
</reference>
<dbReference type="PANTHER" id="PTHR10209:SF813">
    <property type="entry name" value="GENOME ASSEMBLY, CHROMOSOME: II"/>
    <property type="match status" value="1"/>
</dbReference>
<dbReference type="PANTHER" id="PTHR10209">
    <property type="entry name" value="OXIDOREDUCTASE, 2OG-FE II OXYGENASE FAMILY PROTEIN"/>
    <property type="match status" value="1"/>
</dbReference>
<evidence type="ECO:0000256" key="4">
    <source>
        <dbReference type="ARBA" id="ARBA00023004"/>
    </source>
</evidence>